<feature type="region of interest" description="Disordered" evidence="1">
    <location>
        <begin position="1"/>
        <end position="33"/>
    </location>
</feature>
<name>G0UWA8_TRYCI</name>
<dbReference type="VEuPathDB" id="TriTrypDB:TcIL3000_10_4370"/>
<proteinExistence type="predicted"/>
<gene>
    <name evidence="2" type="ORF">TCIL3000_10_4370</name>
</gene>
<reference evidence="2" key="1">
    <citation type="journal article" date="2012" name="Proc. Natl. Acad. Sci. U.S.A.">
        <title>Antigenic diversity is generated by distinct evolutionary mechanisms in African trypanosome species.</title>
        <authorList>
            <person name="Jackson A.P."/>
            <person name="Berry A."/>
            <person name="Aslett M."/>
            <person name="Allison H.C."/>
            <person name="Burton P."/>
            <person name="Vavrova-Anderson J."/>
            <person name="Brown R."/>
            <person name="Browne H."/>
            <person name="Corton N."/>
            <person name="Hauser H."/>
            <person name="Gamble J."/>
            <person name="Gilderthorp R."/>
            <person name="Marcello L."/>
            <person name="McQuillan J."/>
            <person name="Otto T.D."/>
            <person name="Quail M.A."/>
            <person name="Sanders M.J."/>
            <person name="van Tonder A."/>
            <person name="Ginger M.L."/>
            <person name="Field M.C."/>
            <person name="Barry J.D."/>
            <person name="Hertz-Fowler C."/>
            <person name="Berriman M."/>
        </authorList>
    </citation>
    <scope>NUCLEOTIDE SEQUENCE</scope>
    <source>
        <strain evidence="2">IL3000</strain>
    </source>
</reference>
<dbReference type="EMBL" id="HE575323">
    <property type="protein sequence ID" value="CCC93674.1"/>
    <property type="molecule type" value="Genomic_DNA"/>
</dbReference>
<sequence length="218" mass="24671">MTLIPRSTYRTSSSKSDERKSLTPLHPSHANGRGLSEANVIDLRANRIGSLTVPVGRRPSIYHDAEVQGAKATLEKLFVPLARLKLFHMRRSRLHKKNSELRKYTVDSIVQAYRGSNSIISTWPSEVLTLLAEGAQHLYLEGEDIIVYDKECYLSMGIVIVLYGEVHEVMSGSELCSTPDRKFSTVRHREISVLCEKTVLCRDVSPSCLKRTNMRTWL</sequence>
<organism evidence="2">
    <name type="scientific">Trypanosoma congolense (strain IL3000)</name>
    <dbReference type="NCBI Taxonomy" id="1068625"/>
    <lineage>
        <taxon>Eukaryota</taxon>
        <taxon>Discoba</taxon>
        <taxon>Euglenozoa</taxon>
        <taxon>Kinetoplastea</taxon>
        <taxon>Metakinetoplastina</taxon>
        <taxon>Trypanosomatida</taxon>
        <taxon>Trypanosomatidae</taxon>
        <taxon>Trypanosoma</taxon>
        <taxon>Nannomonas</taxon>
    </lineage>
</organism>
<dbReference type="AlphaFoldDB" id="G0UWA8"/>
<evidence type="ECO:0000256" key="1">
    <source>
        <dbReference type="SAM" id="MobiDB-lite"/>
    </source>
</evidence>
<protein>
    <submittedName>
        <fullName evidence="2">Uncharacterized protein TCIL3000_10_4370</fullName>
    </submittedName>
</protein>
<evidence type="ECO:0000313" key="2">
    <source>
        <dbReference type="EMBL" id="CCC93674.1"/>
    </source>
</evidence>
<accession>G0UWA8</accession>